<organism evidence="3 4">
    <name type="scientific">Thiocapsa imhoffii</name>
    <dbReference type="NCBI Taxonomy" id="382777"/>
    <lineage>
        <taxon>Bacteria</taxon>
        <taxon>Pseudomonadati</taxon>
        <taxon>Pseudomonadota</taxon>
        <taxon>Gammaproteobacteria</taxon>
        <taxon>Chromatiales</taxon>
        <taxon>Chromatiaceae</taxon>
        <taxon>Thiocapsa</taxon>
    </lineage>
</organism>
<dbReference type="InterPro" id="IPR043502">
    <property type="entry name" value="DNA/RNA_pol_sf"/>
</dbReference>
<dbReference type="Pfam" id="PF00078">
    <property type="entry name" value="RVT_1"/>
    <property type="match status" value="1"/>
</dbReference>
<evidence type="ECO:0000313" key="4">
    <source>
        <dbReference type="Proteomes" id="UP001138802"/>
    </source>
</evidence>
<comment type="caution">
    <text evidence="3">The sequence shown here is derived from an EMBL/GenBank/DDBJ whole genome shotgun (WGS) entry which is preliminary data.</text>
</comment>
<dbReference type="PANTHER" id="PTHR34047:SF8">
    <property type="entry name" value="PROTEIN YKFC"/>
    <property type="match status" value="1"/>
</dbReference>
<protein>
    <submittedName>
        <fullName evidence="3">Retron-type reverse transcriptase</fullName>
    </submittedName>
</protein>
<keyword evidence="3" id="KW-0548">Nucleotidyltransferase</keyword>
<keyword evidence="3" id="KW-0808">Transferase</keyword>
<dbReference type="EMBL" id="NRSD01000010">
    <property type="protein sequence ID" value="MBK1645236.1"/>
    <property type="molecule type" value="Genomic_DNA"/>
</dbReference>
<dbReference type="PROSITE" id="PS50878">
    <property type="entry name" value="RT_POL"/>
    <property type="match status" value="1"/>
</dbReference>
<name>A0A9X0WIN4_9GAMM</name>
<proteinExistence type="inferred from homology"/>
<reference evidence="3 4" key="1">
    <citation type="journal article" date="2020" name="Microorganisms">
        <title>Osmotic Adaptation and Compatible Solute Biosynthesis of Phototrophic Bacteria as Revealed from Genome Analyses.</title>
        <authorList>
            <person name="Imhoff J.F."/>
            <person name="Rahn T."/>
            <person name="Kunzel S."/>
            <person name="Keller A."/>
            <person name="Neulinger S.C."/>
        </authorList>
    </citation>
    <scope>NUCLEOTIDE SEQUENCE [LARGE SCALE GENOMIC DNA]</scope>
    <source>
        <strain evidence="3 4">DSM 21303</strain>
    </source>
</reference>
<dbReference type="PANTHER" id="PTHR34047">
    <property type="entry name" value="NUCLEAR INTRON MATURASE 1, MITOCHONDRIAL-RELATED"/>
    <property type="match status" value="1"/>
</dbReference>
<dbReference type="AlphaFoldDB" id="A0A9X0WIN4"/>
<dbReference type="SUPFAM" id="SSF56672">
    <property type="entry name" value="DNA/RNA polymerases"/>
    <property type="match status" value="1"/>
</dbReference>
<keyword evidence="4" id="KW-1185">Reference proteome</keyword>
<feature type="domain" description="Reverse transcriptase" evidence="2">
    <location>
        <begin position="49"/>
        <end position="274"/>
    </location>
</feature>
<accession>A0A9X0WIN4</accession>
<dbReference type="InterPro" id="IPR051083">
    <property type="entry name" value="GrpII_Intron_Splice-Mob/Def"/>
</dbReference>
<comment type="similarity">
    <text evidence="1">Belongs to the bacterial reverse transcriptase family.</text>
</comment>
<dbReference type="CDD" id="cd01651">
    <property type="entry name" value="RT_G2_intron"/>
    <property type="match status" value="1"/>
</dbReference>
<evidence type="ECO:0000259" key="2">
    <source>
        <dbReference type="PROSITE" id="PS50878"/>
    </source>
</evidence>
<keyword evidence="3" id="KW-0695">RNA-directed DNA polymerase</keyword>
<sequence>MTASVLEQAMAPDVLDRAWRKLKGEHTPWSPTVSREDAQRHLMRHLLECRQAVLDGAYRPQPLRQFTMPKPDGRQRVLTAQYLQDKLVQRALLTVLEPRAEALFHDDSFAYRPRRNVAQALAKVRERVRIGLDWLVDADIEAFFDSIPHRRLLRVLERFVADRAAMSLIARWLDQGAHVRSLLSTPRGIAQGAILSPLFCNLYLNDYDQALAKANIPFVRFADDFLCFAPDRETAQRAHAFVERALQRLDLRLHPTKTQVVRSSREVIFLGESLPQPARVQPGKNRAKC</sequence>
<dbReference type="GO" id="GO:0003964">
    <property type="term" value="F:RNA-directed DNA polymerase activity"/>
    <property type="evidence" value="ECO:0007669"/>
    <property type="project" value="UniProtKB-KW"/>
</dbReference>
<gene>
    <name evidence="3" type="ORF">CKO25_11400</name>
</gene>
<evidence type="ECO:0000256" key="1">
    <source>
        <dbReference type="ARBA" id="ARBA00034120"/>
    </source>
</evidence>
<dbReference type="InterPro" id="IPR000477">
    <property type="entry name" value="RT_dom"/>
</dbReference>
<evidence type="ECO:0000313" key="3">
    <source>
        <dbReference type="EMBL" id="MBK1645236.1"/>
    </source>
</evidence>
<dbReference type="RefSeq" id="WP_200388042.1">
    <property type="nucleotide sequence ID" value="NZ_NRSD01000010.1"/>
</dbReference>
<dbReference type="Proteomes" id="UP001138802">
    <property type="component" value="Unassembled WGS sequence"/>
</dbReference>